<dbReference type="PANTHER" id="PTHR43685:SF2">
    <property type="entry name" value="GLYCOSYLTRANSFERASE 2-LIKE DOMAIN-CONTAINING PROTEIN"/>
    <property type="match status" value="1"/>
</dbReference>
<dbReference type="Proteomes" id="UP000016540">
    <property type="component" value="Unassembled WGS sequence"/>
</dbReference>
<feature type="domain" description="Glycosyltransferase 2-like" evidence="2">
    <location>
        <begin position="729"/>
        <end position="893"/>
    </location>
</feature>
<keyword evidence="1" id="KW-0175">Coiled coil</keyword>
<dbReference type="EMBL" id="ASAD01000003">
    <property type="protein sequence ID" value="EON93898.1"/>
    <property type="molecule type" value="Genomic_DNA"/>
</dbReference>
<dbReference type="PATRIC" id="fig|1318628.3.peg.231"/>
<evidence type="ECO:0000313" key="3">
    <source>
        <dbReference type="EMBL" id="EON93898.1"/>
    </source>
</evidence>
<keyword evidence="4" id="KW-1185">Reference proteome</keyword>
<dbReference type="eggNOG" id="COG1216">
    <property type="taxonomic scope" value="Bacteria"/>
</dbReference>
<organism evidence="3 4">
    <name type="scientific">Marinobacter lipolyticus SM19</name>
    <dbReference type="NCBI Taxonomy" id="1318628"/>
    <lineage>
        <taxon>Bacteria</taxon>
        <taxon>Pseudomonadati</taxon>
        <taxon>Pseudomonadota</taxon>
        <taxon>Gammaproteobacteria</taxon>
        <taxon>Pseudomonadales</taxon>
        <taxon>Marinobacteraceae</taxon>
        <taxon>Marinobacter</taxon>
    </lineage>
</organism>
<dbReference type="HOGENOM" id="CLU_307926_0_0_6"/>
<dbReference type="InterPro" id="IPR029044">
    <property type="entry name" value="Nucleotide-diphossugar_trans"/>
</dbReference>
<reference evidence="3 4" key="1">
    <citation type="journal article" date="2013" name="Genome Announc.">
        <title>Draft Genome Sequence of the Moderately Halophilic Bacterium Marinobacter lipolyticus Strain SM19.</title>
        <authorList>
            <person name="Papke R.T."/>
            <person name="de la Haba R.R."/>
            <person name="Infante-Dominguez C."/>
            <person name="Perez D."/>
            <person name="Sanchez-Porro C."/>
            <person name="Lapierre P."/>
            <person name="Ventosa A."/>
        </authorList>
    </citation>
    <scope>NUCLEOTIDE SEQUENCE [LARGE SCALE GENOMIC DNA]</scope>
    <source>
        <strain evidence="3 4">SM19</strain>
    </source>
</reference>
<dbReference type="RefSeq" id="WP_012136223.1">
    <property type="nucleotide sequence ID" value="NZ_KE007306.1"/>
</dbReference>
<proteinExistence type="predicted"/>
<evidence type="ECO:0000313" key="4">
    <source>
        <dbReference type="Proteomes" id="UP000016540"/>
    </source>
</evidence>
<evidence type="ECO:0000259" key="2">
    <source>
        <dbReference type="Pfam" id="PF00535"/>
    </source>
</evidence>
<comment type="caution">
    <text evidence="3">The sequence shown here is derived from an EMBL/GenBank/DDBJ whole genome shotgun (WGS) entry which is preliminary data.</text>
</comment>
<protein>
    <recommendedName>
        <fullName evidence="2">Glycosyltransferase 2-like domain-containing protein</fullName>
    </recommendedName>
</protein>
<dbReference type="PANTHER" id="PTHR43685">
    <property type="entry name" value="GLYCOSYLTRANSFERASE"/>
    <property type="match status" value="1"/>
</dbReference>
<dbReference type="CDD" id="cd04186">
    <property type="entry name" value="GT_2_like_c"/>
    <property type="match status" value="1"/>
</dbReference>
<dbReference type="InterPro" id="IPR050834">
    <property type="entry name" value="Glycosyltransf_2"/>
</dbReference>
<dbReference type="AlphaFoldDB" id="R8B5K2"/>
<dbReference type="InterPro" id="IPR001173">
    <property type="entry name" value="Glyco_trans_2-like"/>
</dbReference>
<sequence length="959" mass="109572">MKEPNIVLVVGMHRSGTSAVCSAIHNSGYEFGSNLIAAAPDNPKGFWEDRELVAMHDEFLGSEHGWMNIAPVRPDVVDQSKLREWLDKFQGEYGERIAFKDPRLCRFLNVWGEVLDSPKAVFVVRQPFGVAKSLERRNSMAQSQALVLWYVYNYEALRALVDSGIDFHVIDYDDLLDDSESELGKLGLFLGQPQFSADGLDKTLRHSVRGSISGEKGSGRLAMLCRELYNAIRGEACRELEKFTPVYDELVREFSFIDRIREDFEDERAEFVRFESQLQTDIQQLKGEAVKATEDLEAEKTKVSECKRQLRSYEKELDDSREQIVNLYGSKSWKITAPFRSGRRLISRFIGIFRMFVFWSKSWIVRKLNSKELKPAYSRQNIHALNKRVSERSEVPLDSIRRGKHNQIAEWPFLTISVVTYNNGIWLDRFLSSLLAQDYPLDKVKLYFVDNSSTDNTYELLCDARQHYGDRFASFTVDRRPNLGFGCGHDWVLQKADTDHVLVSNIDLEFHRDALTIVVAHAVAEPKVDSWELRQVPYEHPKFVDPVTLRVNWSSHACVLLSVEGYRRVGGYDSRIFMYGEDVEYSYRIRRSGGILRYVPSAVVSHHTYSEAGEIKPVQFIGSVRANLMLRLRYGRIGDIIGGFAQVGALAFRGAGFEGSKEAVRSALPGMIKDAVPYLLSRKRAVDNEAFPFRGFDYDLVRDGAFHRSQPISAGDECPLISVVTRTVKGRKALLKQCVASVINQTYPRIEHIIVEDGGDSAAEFVSEINAEAGDGYFARHIACEKKGRSFAGNQGMKAARGEYVVLLDDDDLIFPDHIEILYQGISCNLSDGAYSLAWDVPVVYKDKNKGHYTEHSHNTLPLFFQEFDKEILEEYNYLPIQSVLFKRALFEEYGGFDEDMDHLEDWVFWNRITQNAGFEYVPKTTSLYKTPARPEDLYSRMKDLNSAYEDAKRRIQGQ</sequence>
<dbReference type="Gene3D" id="3.90.550.10">
    <property type="entry name" value="Spore Coat Polysaccharide Biosynthesis Protein SpsA, Chain A"/>
    <property type="match status" value="2"/>
</dbReference>
<dbReference type="eggNOG" id="COG3551">
    <property type="taxonomic scope" value="Bacteria"/>
</dbReference>
<name>R8B5K2_9GAMM</name>
<feature type="coiled-coil region" evidence="1">
    <location>
        <begin position="275"/>
        <end position="330"/>
    </location>
</feature>
<dbReference type="OrthoDB" id="396512at2"/>
<dbReference type="Gene3D" id="3.40.50.300">
    <property type="entry name" value="P-loop containing nucleotide triphosphate hydrolases"/>
    <property type="match status" value="1"/>
</dbReference>
<accession>R8B5K2</accession>
<dbReference type="STRING" id="1318628.MARLIPOL_01175"/>
<gene>
    <name evidence="3" type="ORF">MARLIPOL_01175</name>
</gene>
<dbReference type="Pfam" id="PF00535">
    <property type="entry name" value="Glycos_transf_2"/>
    <property type="match status" value="2"/>
</dbReference>
<dbReference type="SUPFAM" id="SSF53448">
    <property type="entry name" value="Nucleotide-diphospho-sugar transferases"/>
    <property type="match status" value="2"/>
</dbReference>
<dbReference type="InterPro" id="IPR027417">
    <property type="entry name" value="P-loop_NTPase"/>
</dbReference>
<evidence type="ECO:0000256" key="1">
    <source>
        <dbReference type="SAM" id="Coils"/>
    </source>
</evidence>
<dbReference type="Gene3D" id="1.20.1170.10">
    <property type="match status" value="1"/>
</dbReference>
<dbReference type="SUPFAM" id="SSF52540">
    <property type="entry name" value="P-loop containing nucleoside triphosphate hydrolases"/>
    <property type="match status" value="1"/>
</dbReference>
<feature type="domain" description="Glycosyltransferase 2-like" evidence="2">
    <location>
        <begin position="416"/>
        <end position="528"/>
    </location>
</feature>